<protein>
    <submittedName>
        <fullName evidence="1">Uncharacterized protein</fullName>
    </submittedName>
</protein>
<comment type="caution">
    <text evidence="1">The sequence shown here is derived from an EMBL/GenBank/DDBJ whole genome shotgun (WGS) entry which is preliminary data.</text>
</comment>
<sequence>MGKIFGIKSDQVHDFILKEQEKDPPKNQTKWKVKFLNVGQSAKVSDMIYSATGFGKKREELLKAGTQSLMILRLGLSGWENFTYEDGKEVSWEPPTGNTNNWNTIMDRNLDKIPPEYRDEISDHIRGGSSLDQD</sequence>
<proteinExistence type="predicted"/>
<name>X0VIA8_9ZZZZ</name>
<organism evidence="1">
    <name type="scientific">marine sediment metagenome</name>
    <dbReference type="NCBI Taxonomy" id="412755"/>
    <lineage>
        <taxon>unclassified sequences</taxon>
        <taxon>metagenomes</taxon>
        <taxon>ecological metagenomes</taxon>
    </lineage>
</organism>
<gene>
    <name evidence="1" type="ORF">S01H1_45391</name>
</gene>
<dbReference type="AlphaFoldDB" id="X0VIA8"/>
<accession>X0VIA8</accession>
<reference evidence="1" key="1">
    <citation type="journal article" date="2014" name="Front. Microbiol.">
        <title>High frequency of phylogenetically diverse reductive dehalogenase-homologous genes in deep subseafloor sedimentary metagenomes.</title>
        <authorList>
            <person name="Kawai M."/>
            <person name="Futagami T."/>
            <person name="Toyoda A."/>
            <person name="Takaki Y."/>
            <person name="Nishi S."/>
            <person name="Hori S."/>
            <person name="Arai W."/>
            <person name="Tsubouchi T."/>
            <person name="Morono Y."/>
            <person name="Uchiyama I."/>
            <person name="Ito T."/>
            <person name="Fujiyama A."/>
            <person name="Inagaki F."/>
            <person name="Takami H."/>
        </authorList>
    </citation>
    <scope>NUCLEOTIDE SEQUENCE</scope>
    <source>
        <strain evidence="1">Expedition CK06-06</strain>
    </source>
</reference>
<evidence type="ECO:0000313" key="1">
    <source>
        <dbReference type="EMBL" id="GAG00301.1"/>
    </source>
</evidence>
<dbReference type="EMBL" id="BARS01029002">
    <property type="protein sequence ID" value="GAG00301.1"/>
    <property type="molecule type" value="Genomic_DNA"/>
</dbReference>